<dbReference type="EMBL" id="KN833707">
    <property type="protein sequence ID" value="KIK25603.1"/>
    <property type="molecule type" value="Genomic_DNA"/>
</dbReference>
<evidence type="ECO:0000313" key="2">
    <source>
        <dbReference type="EMBL" id="KIK25603.1"/>
    </source>
</evidence>
<dbReference type="InterPro" id="IPR002575">
    <property type="entry name" value="Aminoglycoside_PTrfase"/>
</dbReference>
<dbReference type="PANTHER" id="PTHR21310">
    <property type="entry name" value="AMINOGLYCOSIDE PHOSPHOTRANSFERASE-RELATED-RELATED"/>
    <property type="match status" value="1"/>
</dbReference>
<feature type="domain" description="Aminoglycoside phosphotransferase" evidence="1">
    <location>
        <begin position="55"/>
        <end position="242"/>
    </location>
</feature>
<protein>
    <recommendedName>
        <fullName evidence="1">Aminoglycoside phosphotransferase domain-containing protein</fullName>
    </recommendedName>
</protein>
<evidence type="ECO:0000259" key="1">
    <source>
        <dbReference type="Pfam" id="PF01636"/>
    </source>
</evidence>
<evidence type="ECO:0000313" key="3">
    <source>
        <dbReference type="Proteomes" id="UP000054018"/>
    </source>
</evidence>
<proteinExistence type="predicted"/>
<dbReference type="HOGENOM" id="CLU_021768_3_0_1"/>
<dbReference type="OrthoDB" id="5404599at2759"/>
<dbReference type="CDD" id="cd05120">
    <property type="entry name" value="APH_ChoK_like"/>
    <property type="match status" value="1"/>
</dbReference>
<dbReference type="STRING" id="765257.A0A0D0A0L0"/>
<accession>A0A0D0A0L0</accession>
<dbReference type="PANTHER" id="PTHR21310:SF55">
    <property type="entry name" value="AMINOGLYCOSIDE PHOSPHOTRANSFERASE DOMAIN-CONTAINING PROTEIN"/>
    <property type="match status" value="1"/>
</dbReference>
<dbReference type="SUPFAM" id="SSF56112">
    <property type="entry name" value="Protein kinase-like (PK-like)"/>
    <property type="match status" value="1"/>
</dbReference>
<dbReference type="Pfam" id="PF01636">
    <property type="entry name" value="APH"/>
    <property type="match status" value="1"/>
</dbReference>
<gene>
    <name evidence="2" type="ORF">PISMIDRAFT_28839</name>
</gene>
<sequence length="275" mass="32072">MSREELSKLGSECYITLLAYKIASQKYLWRLWQRPGRPIVLPMKMCIKSSSCTTLAEANAMQFVALHTSIPVPKVYCAFKYKGRVYILMEWIAGEPLSRGWVQRSEESKQKILDQLRTMIHELRSIEPKSDVGVSNVDGGSIYDQRLPKKSLWGPFKTIQDFHRELRDGVEVKGLTDEIPPDLDRLVSYHNQHWPKSVFTHGDLSSSNVLVQGDEIVDIIDWETAGWYPPYWEYVTAWNVNPQNQFWQQEVDLFLTPMPYDLEMDGIRRRYFGDF</sequence>
<dbReference type="Proteomes" id="UP000054018">
    <property type="component" value="Unassembled WGS sequence"/>
</dbReference>
<dbReference type="InterPro" id="IPR011009">
    <property type="entry name" value="Kinase-like_dom_sf"/>
</dbReference>
<reference evidence="2 3" key="1">
    <citation type="submission" date="2014-04" db="EMBL/GenBank/DDBJ databases">
        <authorList>
            <consortium name="DOE Joint Genome Institute"/>
            <person name="Kuo A."/>
            <person name="Kohler A."/>
            <person name="Costa M.D."/>
            <person name="Nagy L.G."/>
            <person name="Floudas D."/>
            <person name="Copeland A."/>
            <person name="Barry K.W."/>
            <person name="Cichocki N."/>
            <person name="Veneault-Fourrey C."/>
            <person name="LaButti K."/>
            <person name="Lindquist E.A."/>
            <person name="Lipzen A."/>
            <person name="Lundell T."/>
            <person name="Morin E."/>
            <person name="Murat C."/>
            <person name="Sun H."/>
            <person name="Tunlid A."/>
            <person name="Henrissat B."/>
            <person name="Grigoriev I.V."/>
            <person name="Hibbett D.S."/>
            <person name="Martin F."/>
            <person name="Nordberg H.P."/>
            <person name="Cantor M.N."/>
            <person name="Hua S.X."/>
        </authorList>
    </citation>
    <scope>NUCLEOTIDE SEQUENCE [LARGE SCALE GENOMIC DNA]</scope>
    <source>
        <strain evidence="2 3">441</strain>
    </source>
</reference>
<keyword evidence="3" id="KW-1185">Reference proteome</keyword>
<organism evidence="2 3">
    <name type="scientific">Pisolithus microcarpus 441</name>
    <dbReference type="NCBI Taxonomy" id="765257"/>
    <lineage>
        <taxon>Eukaryota</taxon>
        <taxon>Fungi</taxon>
        <taxon>Dikarya</taxon>
        <taxon>Basidiomycota</taxon>
        <taxon>Agaricomycotina</taxon>
        <taxon>Agaricomycetes</taxon>
        <taxon>Agaricomycetidae</taxon>
        <taxon>Boletales</taxon>
        <taxon>Sclerodermatineae</taxon>
        <taxon>Pisolithaceae</taxon>
        <taxon>Pisolithus</taxon>
    </lineage>
</organism>
<dbReference type="InterPro" id="IPR051678">
    <property type="entry name" value="AGP_Transferase"/>
</dbReference>
<name>A0A0D0A0L0_9AGAM</name>
<dbReference type="AlphaFoldDB" id="A0A0D0A0L0"/>
<reference evidence="3" key="2">
    <citation type="submission" date="2015-01" db="EMBL/GenBank/DDBJ databases">
        <title>Evolutionary Origins and Diversification of the Mycorrhizal Mutualists.</title>
        <authorList>
            <consortium name="DOE Joint Genome Institute"/>
            <consortium name="Mycorrhizal Genomics Consortium"/>
            <person name="Kohler A."/>
            <person name="Kuo A."/>
            <person name="Nagy L.G."/>
            <person name="Floudas D."/>
            <person name="Copeland A."/>
            <person name="Barry K.W."/>
            <person name="Cichocki N."/>
            <person name="Veneault-Fourrey C."/>
            <person name="LaButti K."/>
            <person name="Lindquist E.A."/>
            <person name="Lipzen A."/>
            <person name="Lundell T."/>
            <person name="Morin E."/>
            <person name="Murat C."/>
            <person name="Riley R."/>
            <person name="Ohm R."/>
            <person name="Sun H."/>
            <person name="Tunlid A."/>
            <person name="Henrissat B."/>
            <person name="Grigoriev I.V."/>
            <person name="Hibbett D.S."/>
            <person name="Martin F."/>
        </authorList>
    </citation>
    <scope>NUCLEOTIDE SEQUENCE [LARGE SCALE GENOMIC DNA]</scope>
    <source>
        <strain evidence="3">441</strain>
    </source>
</reference>
<dbReference type="Gene3D" id="3.90.1200.10">
    <property type="match status" value="1"/>
</dbReference>